<evidence type="ECO:0000313" key="2">
    <source>
        <dbReference type="Proteomes" id="UP000271974"/>
    </source>
</evidence>
<protein>
    <submittedName>
        <fullName evidence="1">Uncharacterized protein</fullName>
    </submittedName>
</protein>
<dbReference type="AlphaFoldDB" id="A0A433TTW8"/>
<dbReference type="EMBL" id="RQTK01000186">
    <property type="protein sequence ID" value="RUS85013.1"/>
    <property type="molecule type" value="Genomic_DNA"/>
</dbReference>
<reference evidence="1 2" key="1">
    <citation type="submission" date="2019-01" db="EMBL/GenBank/DDBJ databases">
        <title>A draft genome assembly of the solar-powered sea slug Elysia chlorotica.</title>
        <authorList>
            <person name="Cai H."/>
            <person name="Li Q."/>
            <person name="Fang X."/>
            <person name="Li J."/>
            <person name="Curtis N.E."/>
            <person name="Altenburger A."/>
            <person name="Shibata T."/>
            <person name="Feng M."/>
            <person name="Maeda T."/>
            <person name="Schwartz J.A."/>
            <person name="Shigenobu S."/>
            <person name="Lundholm N."/>
            <person name="Nishiyama T."/>
            <person name="Yang H."/>
            <person name="Hasebe M."/>
            <person name="Li S."/>
            <person name="Pierce S.K."/>
            <person name="Wang J."/>
        </authorList>
    </citation>
    <scope>NUCLEOTIDE SEQUENCE [LARGE SCALE GENOMIC DNA]</scope>
    <source>
        <strain evidence="1">EC2010</strain>
        <tissue evidence="1">Whole organism of an adult</tissue>
    </source>
</reference>
<gene>
    <name evidence="1" type="ORF">EGW08_007258</name>
</gene>
<accession>A0A433TTW8</accession>
<evidence type="ECO:0000313" key="1">
    <source>
        <dbReference type="EMBL" id="RUS85013.1"/>
    </source>
</evidence>
<keyword evidence="2" id="KW-1185">Reference proteome</keyword>
<dbReference type="Proteomes" id="UP000271974">
    <property type="component" value="Unassembled WGS sequence"/>
</dbReference>
<dbReference type="OrthoDB" id="10555226at2759"/>
<comment type="caution">
    <text evidence="1">The sequence shown here is derived from an EMBL/GenBank/DDBJ whole genome shotgun (WGS) entry which is preliminary data.</text>
</comment>
<organism evidence="1 2">
    <name type="scientific">Elysia chlorotica</name>
    <name type="common">Eastern emerald elysia</name>
    <name type="synonym">Sea slug</name>
    <dbReference type="NCBI Taxonomy" id="188477"/>
    <lineage>
        <taxon>Eukaryota</taxon>
        <taxon>Metazoa</taxon>
        <taxon>Spiralia</taxon>
        <taxon>Lophotrochozoa</taxon>
        <taxon>Mollusca</taxon>
        <taxon>Gastropoda</taxon>
        <taxon>Heterobranchia</taxon>
        <taxon>Euthyneura</taxon>
        <taxon>Panpulmonata</taxon>
        <taxon>Sacoglossa</taxon>
        <taxon>Placobranchoidea</taxon>
        <taxon>Plakobranchidae</taxon>
        <taxon>Elysia</taxon>
    </lineage>
</organism>
<sequence>MLPSIFKCRIALEIKAVNKEKHGAKGRNGFVKLPCTRSENLWQNDTPGPGGRAERPFSVGGLWGPRLPGNQQVYARLLSAAARRFVARCGPRPRVRFQPWGGHAGRGQTRDRVDHRPDNECGHASACPSRTMCSRWLWCGPSLVMFITPFQPEFSGGPATCGTCIAVGHALRLEPPVSPVQPAALHLTPKCAVRLVVHILLGGTTRLAPCRSGEALRTYLSTRSRGWAAALPGGSPGSAARDSRGLEISRDLGSGATLGGRQGHATRHTLINKLPALRRKLADPEPEIDQVRHCLPAGRSKQGVKVDGRRTKRANSMLGDVTPEGRYIGLSRSPRPETGARRLNMKAKGHNQLLVLAFVRLKLERQSSRPERQSTQRQLAAGFQTGNQPGLGHASRGLAHQQARSVTEPASKTTIPTCRSVKRAQSPTKAAILTPYNYTGFHSEKKSNNMSTFKMRLENFDQPYAIKIHVKIT</sequence>
<proteinExistence type="predicted"/>
<name>A0A433TTW8_ELYCH</name>